<evidence type="ECO:0000313" key="1">
    <source>
        <dbReference type="EMBL" id="KAL0125889.1"/>
    </source>
</evidence>
<dbReference type="EMBL" id="JADYXP020000004">
    <property type="protein sequence ID" value="KAL0125889.1"/>
    <property type="molecule type" value="Genomic_DNA"/>
</dbReference>
<name>A0AAW2GCE8_9HYME</name>
<comment type="caution">
    <text evidence="1">The sequence shown here is derived from an EMBL/GenBank/DDBJ whole genome shotgun (WGS) entry which is preliminary data.</text>
</comment>
<protein>
    <submittedName>
        <fullName evidence="1">Uncharacterized protein</fullName>
    </submittedName>
</protein>
<gene>
    <name evidence="1" type="ORF">PUN28_004747</name>
</gene>
<organism evidence="1 2">
    <name type="scientific">Cardiocondyla obscurior</name>
    <dbReference type="NCBI Taxonomy" id="286306"/>
    <lineage>
        <taxon>Eukaryota</taxon>
        <taxon>Metazoa</taxon>
        <taxon>Ecdysozoa</taxon>
        <taxon>Arthropoda</taxon>
        <taxon>Hexapoda</taxon>
        <taxon>Insecta</taxon>
        <taxon>Pterygota</taxon>
        <taxon>Neoptera</taxon>
        <taxon>Endopterygota</taxon>
        <taxon>Hymenoptera</taxon>
        <taxon>Apocrita</taxon>
        <taxon>Aculeata</taxon>
        <taxon>Formicoidea</taxon>
        <taxon>Formicidae</taxon>
        <taxon>Myrmicinae</taxon>
        <taxon>Cardiocondyla</taxon>
    </lineage>
</organism>
<keyword evidence="2" id="KW-1185">Reference proteome</keyword>
<accession>A0AAW2GCE8</accession>
<sequence>MLSATVLSYFDCAVKKKKKESFIKRSSNIHVRTRYADRVSVPEVILVCVLRTTKTVRYENYLLLPILRVRRARVITSPVLKVSYILTQPCRSHPGRWCCGKVPIPYFAETVK</sequence>
<dbReference type="AlphaFoldDB" id="A0AAW2GCE8"/>
<proteinExistence type="predicted"/>
<dbReference type="Proteomes" id="UP001430953">
    <property type="component" value="Unassembled WGS sequence"/>
</dbReference>
<reference evidence="1 2" key="1">
    <citation type="submission" date="2023-03" db="EMBL/GenBank/DDBJ databases">
        <title>High recombination rates correlate with genetic variation in Cardiocondyla obscurior ants.</title>
        <authorList>
            <person name="Errbii M."/>
        </authorList>
    </citation>
    <scope>NUCLEOTIDE SEQUENCE [LARGE SCALE GENOMIC DNA]</scope>
    <source>
        <strain evidence="1">Alpha-2009</strain>
        <tissue evidence="1">Whole body</tissue>
    </source>
</reference>
<evidence type="ECO:0000313" key="2">
    <source>
        <dbReference type="Proteomes" id="UP001430953"/>
    </source>
</evidence>